<evidence type="ECO:0000256" key="1">
    <source>
        <dbReference type="SAM" id="Phobius"/>
    </source>
</evidence>
<evidence type="ECO:0000313" key="3">
    <source>
        <dbReference type="Proteomes" id="UP000199126"/>
    </source>
</evidence>
<dbReference type="AlphaFoldDB" id="A0A1H8VU35"/>
<dbReference type="EMBL" id="FODV01000019">
    <property type="protein sequence ID" value="SEP18810.1"/>
    <property type="molecule type" value="Genomic_DNA"/>
</dbReference>
<keyword evidence="1" id="KW-0812">Transmembrane</keyword>
<dbReference type="Proteomes" id="UP000199126">
    <property type="component" value="Unassembled WGS sequence"/>
</dbReference>
<accession>A0A1H8VU35</accession>
<keyword evidence="1" id="KW-1133">Transmembrane helix</keyword>
<proteinExistence type="predicted"/>
<feature type="transmembrane region" description="Helical" evidence="1">
    <location>
        <begin position="62"/>
        <end position="86"/>
    </location>
</feature>
<organism evidence="2 3">
    <name type="scientific">Halogranum amylolyticum</name>
    <dbReference type="NCBI Taxonomy" id="660520"/>
    <lineage>
        <taxon>Archaea</taxon>
        <taxon>Methanobacteriati</taxon>
        <taxon>Methanobacteriota</taxon>
        <taxon>Stenosarchaea group</taxon>
        <taxon>Halobacteria</taxon>
        <taxon>Halobacteriales</taxon>
        <taxon>Haloferacaceae</taxon>
    </lineage>
</organism>
<gene>
    <name evidence="2" type="ORF">SAMN04487948_11972</name>
</gene>
<protein>
    <submittedName>
        <fullName evidence="2">Uncharacterized protein</fullName>
    </submittedName>
</protein>
<keyword evidence="1" id="KW-0472">Membrane</keyword>
<name>A0A1H8VU35_9EURY</name>
<sequence length="110" mass="12046">MHLGLVAAKLVVILLGLLISYQGFRAYRREQSHRMLFVAAGFTLITVGSVLESVLYDILHLSVFVSGIVQTGFVAAGMALILYSLFVTHQSAGSKRSQSRPSNNQQHRAD</sequence>
<feature type="transmembrane region" description="Helical" evidence="1">
    <location>
        <begin position="36"/>
        <end position="56"/>
    </location>
</feature>
<feature type="transmembrane region" description="Helical" evidence="1">
    <location>
        <begin position="6"/>
        <end position="24"/>
    </location>
</feature>
<dbReference type="Pfam" id="PF24365">
    <property type="entry name" value="DUF7521"/>
    <property type="match status" value="1"/>
</dbReference>
<keyword evidence="3" id="KW-1185">Reference proteome</keyword>
<reference evidence="3" key="1">
    <citation type="submission" date="2016-10" db="EMBL/GenBank/DDBJ databases">
        <authorList>
            <person name="Varghese N."/>
            <person name="Submissions S."/>
        </authorList>
    </citation>
    <scope>NUCLEOTIDE SEQUENCE [LARGE SCALE GENOMIC DNA]</scope>
    <source>
        <strain evidence="3">CGMCC 1.10121</strain>
    </source>
</reference>
<evidence type="ECO:0000313" key="2">
    <source>
        <dbReference type="EMBL" id="SEP18810.1"/>
    </source>
</evidence>
<dbReference type="InterPro" id="IPR055943">
    <property type="entry name" value="DUF7521"/>
</dbReference>